<dbReference type="PANTHER" id="PTHR44591">
    <property type="entry name" value="STRESS RESPONSE REGULATOR PROTEIN 1"/>
    <property type="match status" value="1"/>
</dbReference>
<dbReference type="GO" id="GO:0000160">
    <property type="term" value="P:phosphorelay signal transduction system"/>
    <property type="evidence" value="ECO:0007669"/>
    <property type="project" value="InterPro"/>
</dbReference>
<protein>
    <recommendedName>
        <fullName evidence="3">Response regulatory domain-containing protein</fullName>
    </recommendedName>
</protein>
<evidence type="ECO:0000259" key="3">
    <source>
        <dbReference type="PROSITE" id="PS50110"/>
    </source>
</evidence>
<organism evidence="4 5">
    <name type="scientific">Chrysophaeum taylorii</name>
    <dbReference type="NCBI Taxonomy" id="2483200"/>
    <lineage>
        <taxon>Eukaryota</taxon>
        <taxon>Sar</taxon>
        <taxon>Stramenopiles</taxon>
        <taxon>Ochrophyta</taxon>
        <taxon>Pelagophyceae</taxon>
        <taxon>Pelagomonadales</taxon>
        <taxon>Pelagomonadaceae</taxon>
        <taxon>Chrysophaeum</taxon>
    </lineage>
</organism>
<dbReference type="AlphaFoldDB" id="A0AAD7UGJ6"/>
<dbReference type="InterPro" id="IPR011006">
    <property type="entry name" value="CheY-like_superfamily"/>
</dbReference>
<dbReference type="Proteomes" id="UP001230188">
    <property type="component" value="Unassembled WGS sequence"/>
</dbReference>
<dbReference type="Pfam" id="PF00072">
    <property type="entry name" value="Response_reg"/>
    <property type="match status" value="2"/>
</dbReference>
<evidence type="ECO:0000313" key="4">
    <source>
        <dbReference type="EMBL" id="KAJ8605533.1"/>
    </source>
</evidence>
<reference evidence="4" key="1">
    <citation type="submission" date="2023-01" db="EMBL/GenBank/DDBJ databases">
        <title>Metagenome sequencing of chrysophaentin producing Chrysophaeum taylorii.</title>
        <authorList>
            <person name="Davison J."/>
            <person name="Bewley C."/>
        </authorList>
    </citation>
    <scope>NUCLEOTIDE SEQUENCE</scope>
    <source>
        <strain evidence="4">NIES-1699</strain>
    </source>
</reference>
<dbReference type="PROSITE" id="PS50110">
    <property type="entry name" value="RESPONSE_REGULATORY"/>
    <property type="match status" value="2"/>
</dbReference>
<dbReference type="PANTHER" id="PTHR44591:SF3">
    <property type="entry name" value="RESPONSE REGULATORY DOMAIN-CONTAINING PROTEIN"/>
    <property type="match status" value="1"/>
</dbReference>
<dbReference type="Gene3D" id="3.40.50.2300">
    <property type="match status" value="2"/>
</dbReference>
<dbReference type="InterPro" id="IPR001789">
    <property type="entry name" value="Sig_transdc_resp-reg_receiver"/>
</dbReference>
<sequence length="556" mass="59145">MGNSIAGLPRSISSEAEDERGVLRAFVEEYDKQGGDDPLKLYEALAKRLGGGESEEAAKNSKKGFLRVVVVDSCESSLEMARRALRVALGGETELETRTVADGASALAALRAAGARLNILLLEIDMATGMSGIELMQAINEDDDLARTTSASLLTNASDATRYDAFMSYGANEILSKPLTVHKAAQIMFSNGLPCTAPSLEQVEAWPFLRPANNNKQVVIGFTTSLATSVVSRNLVRMLAFYGGALRDAKIEVVVVNDDDVETLAKAVDEAGGASPILVSDETLEASACFVGMCPDGKNGAAPREGLVFVSDDDDDDDGKRVHRRLASLDSRDDANLFAELAATTTSAIAGKQAGLVSAMHAWGQNTIIPGLPLRCCCPGEERDALVEAFAGVRERARKGAYESLNLSPPHFAADDVVPKRVLVVEDSTASAAVVIRILLGLGHVAVHAADGVEAFRLFQQSFGDEFDCVLSDVNMPRMDGVELLSRIRAVDRCMPVVLITGLEATEEERTVLCDKFGAQRVLDKPPSIDGIREVVDACPSRRSPIAPPPPGGMDG</sequence>
<evidence type="ECO:0000256" key="2">
    <source>
        <dbReference type="PROSITE-ProRule" id="PRU00169"/>
    </source>
</evidence>
<feature type="modified residue" description="4-aspartylphosphate" evidence="2">
    <location>
        <position position="473"/>
    </location>
</feature>
<dbReference type="CDD" id="cd00156">
    <property type="entry name" value="REC"/>
    <property type="match status" value="1"/>
</dbReference>
<name>A0AAD7UGJ6_9STRA</name>
<dbReference type="EMBL" id="JAQMWT010000314">
    <property type="protein sequence ID" value="KAJ8605533.1"/>
    <property type="molecule type" value="Genomic_DNA"/>
</dbReference>
<keyword evidence="5" id="KW-1185">Reference proteome</keyword>
<proteinExistence type="predicted"/>
<dbReference type="InterPro" id="IPR050595">
    <property type="entry name" value="Bact_response_regulator"/>
</dbReference>
<comment type="caution">
    <text evidence="2">Lacks conserved residue(s) required for the propagation of feature annotation.</text>
</comment>
<evidence type="ECO:0000313" key="5">
    <source>
        <dbReference type="Proteomes" id="UP001230188"/>
    </source>
</evidence>
<keyword evidence="1 2" id="KW-0597">Phosphoprotein</keyword>
<comment type="caution">
    <text evidence="4">The sequence shown here is derived from an EMBL/GenBank/DDBJ whole genome shotgun (WGS) entry which is preliminary data.</text>
</comment>
<feature type="domain" description="Response regulatory" evidence="3">
    <location>
        <begin position="421"/>
        <end position="540"/>
    </location>
</feature>
<accession>A0AAD7UGJ6</accession>
<feature type="domain" description="Response regulatory" evidence="3">
    <location>
        <begin position="67"/>
        <end position="192"/>
    </location>
</feature>
<dbReference type="SUPFAM" id="SSF52172">
    <property type="entry name" value="CheY-like"/>
    <property type="match status" value="2"/>
</dbReference>
<gene>
    <name evidence="4" type="ORF">CTAYLR_000081</name>
</gene>
<evidence type="ECO:0000256" key="1">
    <source>
        <dbReference type="ARBA" id="ARBA00022553"/>
    </source>
</evidence>
<dbReference type="SMART" id="SM00448">
    <property type="entry name" value="REC"/>
    <property type="match status" value="2"/>
</dbReference>